<dbReference type="InterPro" id="IPR050250">
    <property type="entry name" value="Macrolide_Exporter_MacB"/>
</dbReference>
<name>A0AAU7DRG2_9BACT</name>
<feature type="transmembrane region" description="Helical" evidence="7">
    <location>
        <begin position="740"/>
        <end position="769"/>
    </location>
</feature>
<feature type="transmembrane region" description="Helical" evidence="7">
    <location>
        <begin position="21"/>
        <end position="42"/>
    </location>
</feature>
<dbReference type="InterPro" id="IPR017800">
    <property type="entry name" value="ADOP"/>
</dbReference>
<keyword evidence="5 7" id="KW-0472">Membrane</keyword>
<comment type="subcellular location">
    <subcellularLocation>
        <location evidence="1">Cell membrane</location>
        <topology evidence="1">Multi-pass membrane protein</topology>
    </subcellularLocation>
</comment>
<proteinExistence type="inferred from homology"/>
<feature type="transmembrane region" description="Helical" evidence="7">
    <location>
        <begin position="284"/>
        <end position="307"/>
    </location>
</feature>
<dbReference type="InterPro" id="IPR025857">
    <property type="entry name" value="MacB_PCD"/>
</dbReference>
<keyword evidence="3 7" id="KW-0812">Transmembrane</keyword>
<accession>A0AAU7DRG2</accession>
<dbReference type="PANTHER" id="PTHR30572:SF4">
    <property type="entry name" value="ABC TRANSPORTER PERMEASE YTRF"/>
    <property type="match status" value="1"/>
</dbReference>
<feature type="transmembrane region" description="Helical" evidence="7">
    <location>
        <begin position="696"/>
        <end position="720"/>
    </location>
</feature>
<evidence type="ECO:0000259" key="9">
    <source>
        <dbReference type="Pfam" id="PF12704"/>
    </source>
</evidence>
<comment type="similarity">
    <text evidence="6">Belongs to the ABC-4 integral membrane protein family.</text>
</comment>
<dbReference type="NCBIfam" id="TIGR03434">
    <property type="entry name" value="ADOP"/>
    <property type="match status" value="1"/>
</dbReference>
<evidence type="ECO:0000256" key="6">
    <source>
        <dbReference type="ARBA" id="ARBA00038076"/>
    </source>
</evidence>
<evidence type="ECO:0000256" key="5">
    <source>
        <dbReference type="ARBA" id="ARBA00023136"/>
    </source>
</evidence>
<feature type="domain" description="ABC3 transporter permease C-terminal" evidence="8">
    <location>
        <begin position="291"/>
        <end position="408"/>
    </location>
</feature>
<evidence type="ECO:0000313" key="10">
    <source>
        <dbReference type="EMBL" id="XBH19603.1"/>
    </source>
</evidence>
<protein>
    <submittedName>
        <fullName evidence="10">ADOP family duplicated permease</fullName>
    </submittedName>
</protein>
<dbReference type="AlphaFoldDB" id="A0AAU7DRG2"/>
<keyword evidence="4 7" id="KW-1133">Transmembrane helix</keyword>
<evidence type="ECO:0000256" key="1">
    <source>
        <dbReference type="ARBA" id="ARBA00004651"/>
    </source>
</evidence>
<dbReference type="EMBL" id="CP121196">
    <property type="protein sequence ID" value="XBH19603.1"/>
    <property type="molecule type" value="Genomic_DNA"/>
</dbReference>
<feature type="transmembrane region" description="Helical" evidence="7">
    <location>
        <begin position="382"/>
        <end position="402"/>
    </location>
</feature>
<evidence type="ECO:0000256" key="4">
    <source>
        <dbReference type="ARBA" id="ARBA00022989"/>
    </source>
</evidence>
<sequence>MQTLTQDIRYALRQLRMSPGFALTAVLTLALGIGALTTVATWTNAVLFNPWPQVRDARSLRFVSATVLGGDGYSVSYDQFQYVRRQSRSFSDAAAFDLATLNLALPNTQPQAIPAGTVSSNYFELLGVKPEVGNFFQPDANDHAFGSMDAIVLSDGLWRDRFNADPSVVGRSLSINRHVFTVAGVAPPEFSGIFGGVAEAAWIPLSALRDLSADAPADPLLHAGLQVVVRLRPGVADATSKAELHTLARSFALAQKNDQLNSWDLNLYDSSHMQKGFFGAIGEVLPVLLGASCLLMLLVCINIASLLGQRAARRRREIAIRTALGAKPSRIASQVFIETGLLALGGALAGWAVSVGISRAVYVLLPDFGFPIAFNLHSDWRIIAFVAAIAIAVTLACGMYPIRQSLRVSQREALHEGSTAVAGATRKRIGQRIVLGIQLAICFIVLACCGLLTRTSLNIFNRPVGFDRTNTLTTTIDLSRAGYTDDRARLFLLEVLDHLRTAPGVASATLTTHLPMGDWGSGNTRNFSIPGHIPGKGEDKQVVTDFDGPDFFHTMVIQLQQGRDFATSDNDSTAKVAVINESMAHRYWPQGNALGSAIIVDKVERQIVGIVHDFAYHSPDNTEPTPVVFLPLLQGKSGYGYAMIAVHSRTGATAVVSQLRKAVADLDSSVPLENVRTLEDVTGEQYQMSRIPAELLGVYAICSVLVAMMGLYAVMAYSVLERNREFALRMALGSTREKIFRLVLQGSAAVIFIGLGAGGLGSVAAVRLLRSMLFNVSPFDLLSFSVAGLALVLTVLIAGITPAYRAANIQPMQALRNE</sequence>
<dbReference type="Pfam" id="PF12704">
    <property type="entry name" value="MacB_PCD"/>
    <property type="match status" value="2"/>
</dbReference>
<evidence type="ECO:0000256" key="3">
    <source>
        <dbReference type="ARBA" id="ARBA00022692"/>
    </source>
</evidence>
<evidence type="ECO:0000256" key="2">
    <source>
        <dbReference type="ARBA" id="ARBA00022475"/>
    </source>
</evidence>
<feature type="transmembrane region" description="Helical" evidence="7">
    <location>
        <begin position="433"/>
        <end position="453"/>
    </location>
</feature>
<organism evidence="10">
    <name type="scientific">Telmatobacter sp. DSM 110680</name>
    <dbReference type="NCBI Taxonomy" id="3036704"/>
    <lineage>
        <taxon>Bacteria</taxon>
        <taxon>Pseudomonadati</taxon>
        <taxon>Acidobacteriota</taxon>
        <taxon>Terriglobia</taxon>
        <taxon>Terriglobales</taxon>
        <taxon>Acidobacteriaceae</taxon>
        <taxon>Telmatobacter</taxon>
    </lineage>
</organism>
<dbReference type="GO" id="GO:0005886">
    <property type="term" value="C:plasma membrane"/>
    <property type="evidence" value="ECO:0007669"/>
    <property type="project" value="UniProtKB-SubCell"/>
</dbReference>
<reference evidence="10" key="1">
    <citation type="submission" date="2023-03" db="EMBL/GenBank/DDBJ databases">
        <title>Edaphobacter sp.</title>
        <authorList>
            <person name="Huber K.J."/>
            <person name="Papendorf J."/>
            <person name="Pilke C."/>
            <person name="Bunk B."/>
            <person name="Sproeer C."/>
            <person name="Pester M."/>
        </authorList>
    </citation>
    <scope>NUCLEOTIDE SEQUENCE</scope>
    <source>
        <strain evidence="10">DSM 110680</strain>
    </source>
</reference>
<dbReference type="GO" id="GO:0022857">
    <property type="term" value="F:transmembrane transporter activity"/>
    <property type="evidence" value="ECO:0007669"/>
    <property type="project" value="TreeGrafter"/>
</dbReference>
<dbReference type="RefSeq" id="WP_348264822.1">
    <property type="nucleotide sequence ID" value="NZ_CP121196.1"/>
</dbReference>
<keyword evidence="2" id="KW-1003">Cell membrane</keyword>
<dbReference type="InterPro" id="IPR003838">
    <property type="entry name" value="ABC3_permease_C"/>
</dbReference>
<feature type="transmembrane region" description="Helical" evidence="7">
    <location>
        <begin position="781"/>
        <end position="804"/>
    </location>
</feature>
<feature type="domain" description="ABC3 transporter permease C-terminal" evidence="8">
    <location>
        <begin position="698"/>
        <end position="811"/>
    </location>
</feature>
<feature type="domain" description="MacB-like periplasmic core" evidence="9">
    <location>
        <begin position="451"/>
        <end position="661"/>
    </location>
</feature>
<dbReference type="Pfam" id="PF02687">
    <property type="entry name" value="FtsX"/>
    <property type="match status" value="2"/>
</dbReference>
<feature type="transmembrane region" description="Helical" evidence="7">
    <location>
        <begin position="340"/>
        <end position="362"/>
    </location>
</feature>
<evidence type="ECO:0000256" key="7">
    <source>
        <dbReference type="SAM" id="Phobius"/>
    </source>
</evidence>
<feature type="domain" description="MacB-like periplasmic core" evidence="9">
    <location>
        <begin position="23"/>
        <end position="245"/>
    </location>
</feature>
<dbReference type="PANTHER" id="PTHR30572">
    <property type="entry name" value="MEMBRANE COMPONENT OF TRANSPORTER-RELATED"/>
    <property type="match status" value="1"/>
</dbReference>
<evidence type="ECO:0000259" key="8">
    <source>
        <dbReference type="Pfam" id="PF02687"/>
    </source>
</evidence>
<gene>
    <name evidence="10" type="ORF">P8935_09850</name>
</gene>